<reference evidence="3" key="1">
    <citation type="journal article" date="2016" name="Nature">
        <title>The genome of the seagrass Zostera marina reveals angiosperm adaptation to the sea.</title>
        <authorList>
            <person name="Olsen J.L."/>
            <person name="Rouze P."/>
            <person name="Verhelst B."/>
            <person name="Lin Y.-C."/>
            <person name="Bayer T."/>
            <person name="Collen J."/>
            <person name="Dattolo E."/>
            <person name="De Paoli E."/>
            <person name="Dittami S."/>
            <person name="Maumus F."/>
            <person name="Michel G."/>
            <person name="Kersting A."/>
            <person name="Lauritano C."/>
            <person name="Lohaus R."/>
            <person name="Toepel M."/>
            <person name="Tonon T."/>
            <person name="Vanneste K."/>
            <person name="Amirebrahimi M."/>
            <person name="Brakel J."/>
            <person name="Bostroem C."/>
            <person name="Chovatia M."/>
            <person name="Grimwood J."/>
            <person name="Jenkins J.W."/>
            <person name="Jueterbock A."/>
            <person name="Mraz A."/>
            <person name="Stam W.T."/>
            <person name="Tice H."/>
            <person name="Bornberg-Bauer E."/>
            <person name="Green P.J."/>
            <person name="Pearson G.A."/>
            <person name="Procaccini G."/>
            <person name="Duarte C.M."/>
            <person name="Schmutz J."/>
            <person name="Reusch T.B.H."/>
            <person name="Van de Peer Y."/>
        </authorList>
    </citation>
    <scope>NUCLEOTIDE SEQUENCE [LARGE SCALE GENOMIC DNA]</scope>
    <source>
        <strain evidence="3">cv. Finnish</strain>
    </source>
</reference>
<proteinExistence type="predicted"/>
<dbReference type="OMA" id="YVNIHAR"/>
<feature type="transmembrane region" description="Helical" evidence="1">
    <location>
        <begin position="12"/>
        <end position="36"/>
    </location>
</feature>
<dbReference type="OrthoDB" id="303066at2759"/>
<evidence type="ECO:0000313" key="3">
    <source>
        <dbReference type="Proteomes" id="UP000036987"/>
    </source>
</evidence>
<dbReference type="Proteomes" id="UP000036987">
    <property type="component" value="Unassembled WGS sequence"/>
</dbReference>
<comment type="caution">
    <text evidence="2">The sequence shown here is derived from an EMBL/GenBank/DDBJ whole genome shotgun (WGS) entry which is preliminary data.</text>
</comment>
<keyword evidence="1" id="KW-1133">Transmembrane helix</keyword>
<accession>A0A0K9PJF5</accession>
<dbReference type="AlphaFoldDB" id="A0A0K9PJF5"/>
<dbReference type="EMBL" id="LFYR01000785">
    <property type="protein sequence ID" value="KMZ69178.1"/>
    <property type="molecule type" value="Genomic_DNA"/>
</dbReference>
<keyword evidence="1" id="KW-0472">Membrane</keyword>
<evidence type="ECO:0008006" key="4">
    <source>
        <dbReference type="Google" id="ProtNLM"/>
    </source>
</evidence>
<feature type="transmembrane region" description="Helical" evidence="1">
    <location>
        <begin position="48"/>
        <end position="77"/>
    </location>
</feature>
<dbReference type="GO" id="GO:0016020">
    <property type="term" value="C:membrane"/>
    <property type="evidence" value="ECO:0007669"/>
    <property type="project" value="InterPro"/>
</dbReference>
<feature type="transmembrane region" description="Helical" evidence="1">
    <location>
        <begin position="106"/>
        <end position="124"/>
    </location>
</feature>
<keyword evidence="3" id="KW-1185">Reference proteome</keyword>
<evidence type="ECO:0000313" key="2">
    <source>
        <dbReference type="EMBL" id="KMZ69178.1"/>
    </source>
</evidence>
<name>A0A0K9PJF5_ZOSMR</name>
<keyword evidence="1" id="KW-0812">Transmembrane</keyword>
<protein>
    <recommendedName>
        <fullName evidence="4">Piezo non-specific cation channel R-Ras-binding domain-containing protein</fullName>
    </recommendedName>
</protein>
<dbReference type="GO" id="GO:0008381">
    <property type="term" value="F:mechanosensitive monoatomic ion channel activity"/>
    <property type="evidence" value="ECO:0007669"/>
    <property type="project" value="InterPro"/>
</dbReference>
<dbReference type="STRING" id="29655.A0A0K9PJF5"/>
<evidence type="ECO:0000256" key="1">
    <source>
        <dbReference type="SAM" id="Phobius"/>
    </source>
</evidence>
<gene>
    <name evidence="2" type="ORF">ZOSMA_21G00320</name>
</gene>
<sequence length="155" mass="17854">MDRVLGAVVLPSLLLLAASVDWNLISFINLLAFIFVQSTSRKRGYHIWLRPFVLWFIIIFSLLAILVQVVFNIVWFLNGNESTSTDNKWAQLIGFVRVQAWETTPIVYFITTQLAACFTAYVNIHARLLQYQYTLWRNLSTAVDYFGLLNTLSSL</sequence>
<dbReference type="InterPro" id="IPR027272">
    <property type="entry name" value="Piezo"/>
</dbReference>
<dbReference type="PANTHER" id="PTHR47049:SF2">
    <property type="entry name" value="PIEZO-TYPE MECHANOSENSITIVE ION CHANNEL HOMOLOG"/>
    <property type="match status" value="1"/>
</dbReference>
<dbReference type="PANTHER" id="PTHR47049">
    <property type="entry name" value="PIEZO-TYPE MECHANOSENSITIVE ION CHANNEL HOMOLOG"/>
    <property type="match status" value="1"/>
</dbReference>
<organism evidence="2 3">
    <name type="scientific">Zostera marina</name>
    <name type="common">Eelgrass</name>
    <dbReference type="NCBI Taxonomy" id="29655"/>
    <lineage>
        <taxon>Eukaryota</taxon>
        <taxon>Viridiplantae</taxon>
        <taxon>Streptophyta</taxon>
        <taxon>Embryophyta</taxon>
        <taxon>Tracheophyta</taxon>
        <taxon>Spermatophyta</taxon>
        <taxon>Magnoliopsida</taxon>
        <taxon>Liliopsida</taxon>
        <taxon>Zosteraceae</taxon>
        <taxon>Zostera</taxon>
    </lineage>
</organism>